<feature type="active site" description="Proton donor" evidence="5">
    <location>
        <position position="256"/>
    </location>
</feature>
<evidence type="ECO:0000256" key="4">
    <source>
        <dbReference type="ARBA" id="ARBA00023096"/>
    </source>
</evidence>
<evidence type="ECO:0000256" key="3">
    <source>
        <dbReference type="ARBA" id="ARBA00023027"/>
    </source>
</evidence>
<dbReference type="PROSITE" id="PS00671">
    <property type="entry name" value="D_2_HYDROXYACID_DH_3"/>
    <property type="match status" value="1"/>
</dbReference>
<keyword evidence="1 5" id="KW-0963">Cytoplasm</keyword>
<comment type="pathway">
    <text evidence="5">Cofactor biosynthesis; pyridoxine 5'-phosphate biosynthesis; pyridoxine 5'-phosphate from D-erythrose 4-phosphate: step 2/5.</text>
</comment>
<evidence type="ECO:0000313" key="9">
    <source>
        <dbReference type="Proteomes" id="UP001626537"/>
    </source>
</evidence>
<dbReference type="InterPro" id="IPR006140">
    <property type="entry name" value="D-isomer_DH_NAD-bd"/>
</dbReference>
<dbReference type="Pfam" id="PF11890">
    <property type="entry name" value="DUF3410"/>
    <property type="match status" value="1"/>
</dbReference>
<dbReference type="EMBL" id="CP136864">
    <property type="protein sequence ID" value="WOJ94022.1"/>
    <property type="molecule type" value="Genomic_DNA"/>
</dbReference>
<keyword evidence="2 5" id="KW-0560">Oxidoreductase</keyword>
<keyword evidence="3 5" id="KW-0520">NAD</keyword>
<reference evidence="8 9" key="1">
    <citation type="submission" date="2023-10" db="EMBL/GenBank/DDBJ databases">
        <title>Two novel species belonging to the OM43/NOR5 clade.</title>
        <authorList>
            <person name="Park M."/>
        </authorList>
    </citation>
    <scope>NUCLEOTIDE SEQUENCE [LARGE SCALE GENOMIC DNA]</scope>
    <source>
        <strain evidence="8 9">IMCC43200</strain>
    </source>
</reference>
<dbReference type="EC" id="1.1.1.290" evidence="5"/>
<comment type="caution">
    <text evidence="5">Lacks conserved residue(s) required for the propagation of feature annotation.</text>
</comment>
<dbReference type="InterPro" id="IPR038251">
    <property type="entry name" value="PdxB_dimer_sf"/>
</dbReference>
<accession>A0ABZ0I4P8</accession>
<evidence type="ECO:0000256" key="5">
    <source>
        <dbReference type="HAMAP-Rule" id="MF_01825"/>
    </source>
</evidence>
<comment type="function">
    <text evidence="5">Catalyzes the oxidation of erythronate-4-phosphate to 3-hydroxy-2-oxo-4-phosphonooxybutanoate.</text>
</comment>
<dbReference type="InterPro" id="IPR029752">
    <property type="entry name" value="D-isomer_DH_CS1"/>
</dbReference>
<feature type="active site" evidence="5">
    <location>
        <position position="208"/>
    </location>
</feature>
<dbReference type="InterPro" id="IPR024531">
    <property type="entry name" value="Erythronate-4-P_DHase_dimer"/>
</dbReference>
<feature type="binding site" evidence="5">
    <location>
        <position position="46"/>
    </location>
    <ligand>
        <name>substrate</name>
    </ligand>
</feature>
<dbReference type="Gene3D" id="3.30.1370.170">
    <property type="match status" value="1"/>
</dbReference>
<proteinExistence type="inferred from homology"/>
<dbReference type="SUPFAM" id="SSF52283">
    <property type="entry name" value="Formate/glycerate dehydrogenase catalytic domain-like"/>
    <property type="match status" value="1"/>
</dbReference>
<keyword evidence="4 5" id="KW-0664">Pyridoxine biosynthesis</keyword>
<name>A0ABZ0I4P8_9GAMM</name>
<dbReference type="HAMAP" id="MF_01825">
    <property type="entry name" value="PdxB"/>
    <property type="match status" value="1"/>
</dbReference>
<dbReference type="SUPFAM" id="SSF51735">
    <property type="entry name" value="NAD(P)-binding Rossmann-fold domains"/>
    <property type="match status" value="1"/>
</dbReference>
<comment type="similarity">
    <text evidence="5">Belongs to the D-isomer specific 2-hydroxyacid dehydrogenase family. PdxB subfamily.</text>
</comment>
<dbReference type="RefSeq" id="WP_407348661.1">
    <property type="nucleotide sequence ID" value="NZ_CP136864.1"/>
</dbReference>
<dbReference type="InterPro" id="IPR050418">
    <property type="entry name" value="D-iso_2-hydroxyacid_DH_PdxB"/>
</dbReference>
<feature type="binding site" evidence="5">
    <location>
        <position position="259"/>
    </location>
    <ligand>
        <name>NAD(+)</name>
        <dbReference type="ChEBI" id="CHEBI:57540"/>
    </ligand>
</feature>
<dbReference type="InterPro" id="IPR020921">
    <property type="entry name" value="Erythronate-4-P_DHase"/>
</dbReference>
<protein>
    <recommendedName>
        <fullName evidence="5">Erythronate-4-phosphate dehydrogenase</fullName>
        <ecNumber evidence="5">1.1.1.290</ecNumber>
    </recommendedName>
</protein>
<organism evidence="8 9">
    <name type="scientific">Congregibacter variabilis</name>
    <dbReference type="NCBI Taxonomy" id="3081200"/>
    <lineage>
        <taxon>Bacteria</taxon>
        <taxon>Pseudomonadati</taxon>
        <taxon>Pseudomonadota</taxon>
        <taxon>Gammaproteobacteria</taxon>
        <taxon>Cellvibrionales</taxon>
        <taxon>Halieaceae</taxon>
        <taxon>Congregibacter</taxon>
    </lineage>
</organism>
<comment type="catalytic activity">
    <reaction evidence="5">
        <text>4-phospho-D-erythronate + NAD(+) = (R)-3-hydroxy-2-oxo-4-phosphooxybutanoate + NADH + H(+)</text>
        <dbReference type="Rhea" id="RHEA:18829"/>
        <dbReference type="ChEBI" id="CHEBI:15378"/>
        <dbReference type="ChEBI" id="CHEBI:57540"/>
        <dbReference type="ChEBI" id="CHEBI:57945"/>
        <dbReference type="ChEBI" id="CHEBI:58538"/>
        <dbReference type="ChEBI" id="CHEBI:58766"/>
        <dbReference type="EC" id="1.1.1.290"/>
    </reaction>
</comment>
<evidence type="ECO:0000259" key="6">
    <source>
        <dbReference type="Pfam" id="PF02826"/>
    </source>
</evidence>
<sequence length="389" mass="42272">MIRVLADENMVGLDLLPKDEMDIHTVPGRTISKRDLDGVDVLWVRSVTQVSEALVDGSKLRFVGTATAGLEHIDQEALKKRGIGFSAAPGANANSVVEYVLAALAELQEPWERLEGGETLGIVGCGSVGRLFASVAQALGWNVKVHDPWLAQGNCSPDWASFAEILQCRVISLHCSLTREQPWPSYHLFDAPALAALNGSQWLINAARGSVIDNSALLEHLSGEDPVNCVLDVWEGEPAFNTALLASPALKFATAHIAGYSWDAKWQATRMLYSSLLDAQLLRTPLPEGLSSSESLAAVSGTGSDLARQLISQRYSIKEDDLLFRQLTSLGAQRAAGFDALRRTYRQRRELRGSELIQPRFIASRELSGICAALGISLREQRTELDATA</sequence>
<dbReference type="PANTHER" id="PTHR43761">
    <property type="entry name" value="D-ISOMER SPECIFIC 2-HYDROXYACID DEHYDROGENASE FAMILY PROTEIN (AFU_ORTHOLOGUE AFUA_1G13630)"/>
    <property type="match status" value="1"/>
</dbReference>
<dbReference type="PANTHER" id="PTHR43761:SF1">
    <property type="entry name" value="D-ISOMER SPECIFIC 2-HYDROXYACID DEHYDROGENASE CATALYTIC DOMAIN-CONTAINING PROTEIN-RELATED"/>
    <property type="match status" value="1"/>
</dbReference>
<dbReference type="Proteomes" id="UP001626537">
    <property type="component" value="Chromosome"/>
</dbReference>
<dbReference type="InterPro" id="IPR029753">
    <property type="entry name" value="D-isomer_DH_CS"/>
</dbReference>
<dbReference type="Gene3D" id="3.40.50.720">
    <property type="entry name" value="NAD(P)-binding Rossmann-like Domain"/>
    <property type="match status" value="2"/>
</dbReference>
<keyword evidence="9" id="KW-1185">Reference proteome</keyword>
<feature type="binding site" evidence="5">
    <location>
        <position position="67"/>
    </location>
    <ligand>
        <name>substrate</name>
    </ligand>
</feature>
<feature type="active site" evidence="5">
    <location>
        <position position="237"/>
    </location>
</feature>
<feature type="domain" description="D-isomer specific 2-hydroxyacid dehydrogenase NAD-binding" evidence="6">
    <location>
        <begin position="117"/>
        <end position="258"/>
    </location>
</feature>
<evidence type="ECO:0000256" key="1">
    <source>
        <dbReference type="ARBA" id="ARBA00022490"/>
    </source>
</evidence>
<dbReference type="PROSITE" id="PS00065">
    <property type="entry name" value="D_2_HYDROXYACID_DH_1"/>
    <property type="match status" value="1"/>
</dbReference>
<gene>
    <name evidence="5" type="primary">pdxB</name>
    <name evidence="8" type="ORF">R0135_02340</name>
</gene>
<feature type="binding site" evidence="5">
    <location>
        <position position="147"/>
    </location>
    <ligand>
        <name>NAD(+)</name>
        <dbReference type="ChEBI" id="CHEBI:57540"/>
    </ligand>
</feature>
<comment type="subcellular location">
    <subcellularLocation>
        <location evidence="5">Cytoplasm</location>
    </subcellularLocation>
</comment>
<comment type="subunit">
    <text evidence="5">Homodimer.</text>
</comment>
<feature type="binding site" evidence="5">
    <location>
        <position position="232"/>
    </location>
    <ligand>
        <name>NAD(+)</name>
        <dbReference type="ChEBI" id="CHEBI:57540"/>
    </ligand>
</feature>
<evidence type="ECO:0000256" key="2">
    <source>
        <dbReference type="ARBA" id="ARBA00023002"/>
    </source>
</evidence>
<dbReference type="InterPro" id="IPR036291">
    <property type="entry name" value="NAD(P)-bd_dom_sf"/>
</dbReference>
<evidence type="ECO:0000259" key="7">
    <source>
        <dbReference type="Pfam" id="PF11890"/>
    </source>
</evidence>
<evidence type="ECO:0000313" key="8">
    <source>
        <dbReference type="EMBL" id="WOJ94022.1"/>
    </source>
</evidence>
<feature type="binding site" evidence="5">
    <location>
        <position position="260"/>
    </location>
    <ligand>
        <name>substrate</name>
    </ligand>
</feature>
<dbReference type="Pfam" id="PF02826">
    <property type="entry name" value="2-Hacid_dh_C"/>
    <property type="match status" value="1"/>
</dbReference>
<dbReference type="CDD" id="cd12158">
    <property type="entry name" value="ErythrP_dh"/>
    <property type="match status" value="1"/>
</dbReference>
<feature type="domain" description="Erythronate-4-phosphate dehydrogenase dimerisation" evidence="7">
    <location>
        <begin position="304"/>
        <end position="362"/>
    </location>
</feature>